<dbReference type="PANTHER" id="PTHR37981">
    <property type="entry name" value="LIPASE 2"/>
    <property type="match status" value="1"/>
</dbReference>
<accession>A0ABS2MBB6</accession>
<evidence type="ECO:0000313" key="4">
    <source>
        <dbReference type="EMBL" id="MBM7508479.1"/>
    </source>
</evidence>
<dbReference type="Proteomes" id="UP000732378">
    <property type="component" value="Unassembled WGS sequence"/>
</dbReference>
<evidence type="ECO:0000259" key="3">
    <source>
        <dbReference type="Pfam" id="PF13472"/>
    </source>
</evidence>
<dbReference type="Pfam" id="PF13472">
    <property type="entry name" value="Lipase_GDSL_2"/>
    <property type="match status" value="1"/>
</dbReference>
<gene>
    <name evidence="4" type="ORF">JOE61_002293</name>
</gene>
<protein>
    <submittedName>
        <fullName evidence="4">Lysophospholipase L1-like esterase</fullName>
    </submittedName>
</protein>
<feature type="compositionally biased region" description="Low complexity" evidence="1">
    <location>
        <begin position="34"/>
        <end position="47"/>
    </location>
</feature>
<evidence type="ECO:0000313" key="5">
    <source>
        <dbReference type="Proteomes" id="UP000732378"/>
    </source>
</evidence>
<reference evidence="4 5" key="1">
    <citation type="submission" date="2021-01" db="EMBL/GenBank/DDBJ databases">
        <title>Sequencing the genomes of 1000 actinobacteria strains.</title>
        <authorList>
            <person name="Klenk H.-P."/>
        </authorList>
    </citation>
    <scope>NUCLEOTIDE SEQUENCE [LARGE SCALE GENOMIC DNA]</scope>
    <source>
        <strain evidence="4 5">DSM 18239</strain>
    </source>
</reference>
<dbReference type="InterPro" id="IPR036514">
    <property type="entry name" value="SGNH_hydro_sf"/>
</dbReference>
<dbReference type="InterPro" id="IPR037460">
    <property type="entry name" value="SEST-like"/>
</dbReference>
<feature type="signal peptide" evidence="2">
    <location>
        <begin position="1"/>
        <end position="26"/>
    </location>
</feature>
<keyword evidence="2" id="KW-0732">Signal</keyword>
<proteinExistence type="predicted"/>
<feature type="chain" id="PRO_5046699171" evidence="2">
    <location>
        <begin position="27"/>
        <end position="322"/>
    </location>
</feature>
<feature type="domain" description="SGNH hydrolase-type esterase" evidence="3">
    <location>
        <begin position="69"/>
        <end position="306"/>
    </location>
</feature>
<name>A0ABS2MBB6_9ACTN</name>
<dbReference type="RefSeq" id="WP_193669579.1">
    <property type="nucleotide sequence ID" value="NZ_JACDTV010000009.1"/>
</dbReference>
<dbReference type="EMBL" id="JAFBBZ010000001">
    <property type="protein sequence ID" value="MBM7508479.1"/>
    <property type="molecule type" value="Genomic_DNA"/>
</dbReference>
<dbReference type="PROSITE" id="PS51257">
    <property type="entry name" value="PROKAR_LIPOPROTEIN"/>
    <property type="match status" value="1"/>
</dbReference>
<dbReference type="PANTHER" id="PTHR37981:SF1">
    <property type="entry name" value="SGNH HYDROLASE-TYPE ESTERASE DOMAIN-CONTAINING PROTEIN"/>
    <property type="match status" value="1"/>
</dbReference>
<dbReference type="CDD" id="cd01823">
    <property type="entry name" value="SEST_like"/>
    <property type="match status" value="1"/>
</dbReference>
<evidence type="ECO:0000256" key="2">
    <source>
        <dbReference type="SAM" id="SignalP"/>
    </source>
</evidence>
<comment type="caution">
    <text evidence="4">The sequence shown here is derived from an EMBL/GenBank/DDBJ whole genome shotgun (WGS) entry which is preliminary data.</text>
</comment>
<feature type="compositionally biased region" description="Basic and acidic residues" evidence="1">
    <location>
        <begin position="48"/>
        <end position="63"/>
    </location>
</feature>
<dbReference type="SUPFAM" id="SSF52266">
    <property type="entry name" value="SGNH hydrolase"/>
    <property type="match status" value="1"/>
</dbReference>
<sequence length="322" mass="32993">MTSRRSRTLRAAVSTASAALLLGGLAACGDDAEPTASTSSPSPTPSAAEERGGSSREGARDSDYPTYVALGDSYTSAPFVPETDRGDGCLRSSGNYPSLVAEELGSELVDVSCAGAQTVSLVGAQQTFDGETRPAQFDALHGDTDLVTVGIGGNDLGLFSKLTAGCVGAAEQEAGGTPCTDAATGTATADLDQISERVTSALIGVQDRAPQARVVLVGYPQLVPAEGSCPDLLPLAEGDLPFARTVNRGLADALENAAEAAEVEYVDTFALSRGHDICADEPWVNGQVNDPERALAFHPFAAGQEAVADELLRLLAQPVPNA</sequence>
<keyword evidence="5" id="KW-1185">Reference proteome</keyword>
<dbReference type="Gene3D" id="3.40.50.1110">
    <property type="entry name" value="SGNH hydrolase"/>
    <property type="match status" value="1"/>
</dbReference>
<feature type="region of interest" description="Disordered" evidence="1">
    <location>
        <begin position="30"/>
        <end position="67"/>
    </location>
</feature>
<dbReference type="InterPro" id="IPR013830">
    <property type="entry name" value="SGNH_hydro"/>
</dbReference>
<evidence type="ECO:0000256" key="1">
    <source>
        <dbReference type="SAM" id="MobiDB-lite"/>
    </source>
</evidence>
<organism evidence="4 5">
    <name type="scientific">Nocardioides salarius</name>
    <dbReference type="NCBI Taxonomy" id="374513"/>
    <lineage>
        <taxon>Bacteria</taxon>
        <taxon>Bacillati</taxon>
        <taxon>Actinomycetota</taxon>
        <taxon>Actinomycetes</taxon>
        <taxon>Propionibacteriales</taxon>
        <taxon>Nocardioidaceae</taxon>
        <taxon>Nocardioides</taxon>
    </lineage>
</organism>